<dbReference type="InterPro" id="IPR011009">
    <property type="entry name" value="Kinase-like_dom_sf"/>
</dbReference>
<evidence type="ECO:0000313" key="3">
    <source>
        <dbReference type="EMBL" id="KAK8898513.1"/>
    </source>
</evidence>
<keyword evidence="4" id="KW-1185">Reference proteome</keyword>
<dbReference type="Proteomes" id="UP001470230">
    <property type="component" value="Unassembled WGS sequence"/>
</dbReference>
<feature type="domain" description="Protein kinase" evidence="2">
    <location>
        <begin position="11"/>
        <end position="264"/>
    </location>
</feature>
<dbReference type="Pfam" id="PF07714">
    <property type="entry name" value="PK_Tyr_Ser-Thr"/>
    <property type="match status" value="1"/>
</dbReference>
<dbReference type="Gene3D" id="1.10.510.10">
    <property type="entry name" value="Transferase(Phosphotransferase) domain 1"/>
    <property type="match status" value="1"/>
</dbReference>
<protein>
    <recommendedName>
        <fullName evidence="2">Protein kinase domain-containing protein</fullName>
    </recommendedName>
</protein>
<dbReference type="InterPro" id="IPR050767">
    <property type="entry name" value="Sel1_AlgK"/>
</dbReference>
<dbReference type="InterPro" id="IPR011990">
    <property type="entry name" value="TPR-like_helical_dom_sf"/>
</dbReference>
<evidence type="ECO:0000259" key="2">
    <source>
        <dbReference type="PROSITE" id="PS50011"/>
    </source>
</evidence>
<evidence type="ECO:0000313" key="4">
    <source>
        <dbReference type="Proteomes" id="UP001470230"/>
    </source>
</evidence>
<name>A0ABR2L591_9EUKA</name>
<organism evidence="3 4">
    <name type="scientific">Tritrichomonas musculus</name>
    <dbReference type="NCBI Taxonomy" id="1915356"/>
    <lineage>
        <taxon>Eukaryota</taxon>
        <taxon>Metamonada</taxon>
        <taxon>Parabasalia</taxon>
        <taxon>Tritrichomonadida</taxon>
        <taxon>Tritrichomonadidae</taxon>
        <taxon>Tritrichomonas</taxon>
    </lineage>
</organism>
<dbReference type="PROSITE" id="PS50011">
    <property type="entry name" value="PROTEIN_KINASE_DOM"/>
    <property type="match status" value="1"/>
</dbReference>
<dbReference type="EMBL" id="JAPFFF010000001">
    <property type="protein sequence ID" value="KAK8898513.1"/>
    <property type="molecule type" value="Genomic_DNA"/>
</dbReference>
<dbReference type="PANTHER" id="PTHR11102:SF160">
    <property type="entry name" value="ERAD-ASSOCIATED E3 UBIQUITIN-PROTEIN LIGASE COMPONENT HRD3"/>
    <property type="match status" value="1"/>
</dbReference>
<dbReference type="Pfam" id="PF08238">
    <property type="entry name" value="Sel1"/>
    <property type="match status" value="9"/>
</dbReference>
<sequence>MSFQPLDCKDFKIVSKIADHGFIQFYLAEDIKTKKSKLIIEYEPSDLNTSSGKRSPQNIVDSILKFDHPSFLMFYGYSLHNFQGEPSLMLFLHDSPYGTLDMFLEKERDSNPIPNFTSTNKYIVLLGISLGVKFSHSRGNPNCSLSANNIYLDDNFYPRMLILSSLRKKMQINEIDPIYIAPEVKNGQNHSYSSDAYSFAMIAYEIFTGKKPFLGSENRPEISYVKNEKVQLFLTKCWSEKPEERPSFCDIVEFLMQDEIKNYFNANDEEVLKYLSLFEDDLKSPNFFKAFDSSAPHNEGNADEMFIRGLILGEKEGKTDEMVKLLKKSADLGNIESMINYSIILNDGKEGVPIDKEESLRYLKLAAEQGNADAMYGYGTKFMLGDGVDLDMSKALHWFKLAAEKGNIYSIVNIASFYLQGKVVPQDFDVALKYYKMAAELGSAEGMNGYGNLLLITKKNIEEGIRYIKMAADHGSVGAMNNYATILLTEVGVEAKKREAAKYLRKAAKYGCTLSMSNYGQMLFKGDGIKRNRKKGLRYIQKAADLGNINAMELYVSCYVQSVTKNDKICEEKGSLFNKEDVVRYQKMITETGDPQAYLNYGNLFKFGWATPINKSKASHYIKLAADKGCSEAMYEYGTMCRDGDSVQTNKKEAAHYLKMAADNGHDLGMQNYAVMLYEGDGIPKDDKEALKYMKMAAEAGNTNAIAMLNTHLKSE</sequence>
<dbReference type="SMART" id="SM00671">
    <property type="entry name" value="SEL1"/>
    <property type="match status" value="9"/>
</dbReference>
<accession>A0ABR2L591</accession>
<dbReference type="SMART" id="SM00220">
    <property type="entry name" value="S_TKc"/>
    <property type="match status" value="1"/>
</dbReference>
<dbReference type="InterPro" id="IPR006597">
    <property type="entry name" value="Sel1-like"/>
</dbReference>
<proteinExistence type="inferred from homology"/>
<dbReference type="SUPFAM" id="SSF56112">
    <property type="entry name" value="Protein kinase-like (PK-like)"/>
    <property type="match status" value="1"/>
</dbReference>
<gene>
    <name evidence="3" type="ORF">M9Y10_000804</name>
</gene>
<dbReference type="PANTHER" id="PTHR11102">
    <property type="entry name" value="SEL-1-LIKE PROTEIN"/>
    <property type="match status" value="1"/>
</dbReference>
<dbReference type="InterPro" id="IPR000719">
    <property type="entry name" value="Prot_kinase_dom"/>
</dbReference>
<reference evidence="3 4" key="1">
    <citation type="submission" date="2024-04" db="EMBL/GenBank/DDBJ databases">
        <title>Tritrichomonas musculus Genome.</title>
        <authorList>
            <person name="Alves-Ferreira E."/>
            <person name="Grigg M."/>
            <person name="Lorenzi H."/>
            <person name="Galac M."/>
        </authorList>
    </citation>
    <scope>NUCLEOTIDE SEQUENCE [LARGE SCALE GENOMIC DNA]</scope>
    <source>
        <strain evidence="3 4">EAF2021</strain>
    </source>
</reference>
<comment type="caution">
    <text evidence="3">The sequence shown here is derived from an EMBL/GenBank/DDBJ whole genome shotgun (WGS) entry which is preliminary data.</text>
</comment>
<dbReference type="SUPFAM" id="SSF81901">
    <property type="entry name" value="HCP-like"/>
    <property type="match status" value="3"/>
</dbReference>
<dbReference type="Gene3D" id="1.25.40.10">
    <property type="entry name" value="Tetratricopeptide repeat domain"/>
    <property type="match status" value="3"/>
</dbReference>
<evidence type="ECO:0000256" key="1">
    <source>
        <dbReference type="ARBA" id="ARBA00038101"/>
    </source>
</evidence>
<dbReference type="InterPro" id="IPR001245">
    <property type="entry name" value="Ser-Thr/Tyr_kinase_cat_dom"/>
</dbReference>
<comment type="similarity">
    <text evidence="1">Belongs to the sel-1 family.</text>
</comment>